<reference evidence="1" key="1">
    <citation type="submission" date="2017-05" db="UniProtKB">
        <authorList>
            <consortium name="EnsemblMetazoa"/>
        </authorList>
    </citation>
    <scope>IDENTIFICATION</scope>
</reference>
<name>A0A1X7V2A6_AMPQE</name>
<evidence type="ECO:0008006" key="2">
    <source>
        <dbReference type="Google" id="ProtNLM"/>
    </source>
</evidence>
<organism evidence="1">
    <name type="scientific">Amphimedon queenslandica</name>
    <name type="common">Sponge</name>
    <dbReference type="NCBI Taxonomy" id="400682"/>
    <lineage>
        <taxon>Eukaryota</taxon>
        <taxon>Metazoa</taxon>
        <taxon>Porifera</taxon>
        <taxon>Demospongiae</taxon>
        <taxon>Heteroscleromorpha</taxon>
        <taxon>Haplosclerida</taxon>
        <taxon>Niphatidae</taxon>
        <taxon>Amphimedon</taxon>
    </lineage>
</organism>
<proteinExistence type="predicted"/>
<sequence length="102" mass="11103">LCTGVSSSCEAIAHTIRKIMESDEVEGLLLIDASNAFNSLNRSLALRNILHLCPSLARILINLYRLESNLFIGSDTLLSREGTTQGDPLVMVMYAIASIPLI</sequence>
<dbReference type="EnsemblMetazoa" id="Aqu2.1.34385_001">
    <property type="protein sequence ID" value="Aqu2.1.34385_001"/>
    <property type="gene ID" value="Aqu2.1.34385"/>
</dbReference>
<dbReference type="InParanoid" id="A0A1X7V2A6"/>
<accession>A0A1X7V2A6</accession>
<evidence type="ECO:0000313" key="1">
    <source>
        <dbReference type="EnsemblMetazoa" id="Aqu2.1.34385_001"/>
    </source>
</evidence>
<dbReference type="AlphaFoldDB" id="A0A1X7V2A6"/>
<protein>
    <recommendedName>
        <fullName evidence="2">Reverse transcriptase domain-containing protein</fullName>
    </recommendedName>
</protein>
<dbReference type="OMA" id="MLMMEQQ"/>